<dbReference type="SUPFAM" id="SSF52540">
    <property type="entry name" value="P-loop containing nucleoside triphosphate hydrolases"/>
    <property type="match status" value="1"/>
</dbReference>
<dbReference type="InterPro" id="IPR014774">
    <property type="entry name" value="KaiC-like_dom"/>
</dbReference>
<sequence length="275" mass="29630">MDRPRLQSAMELSAKAPPLEGVPTGVKGLDELFFTLDPKTLKPKPLGGFPRGAAVHVTGVSDTGKSLLAEQFALKQAERGEGVLFVTTEAPAPLLVQGLKLRARAMGLKERVLERILIADAATHAVLREDLPTLFATLEEGLQSGARHLVVDSLTGLYEAKEIAARQVVRQVYAFSKRFGLTALMVSQKRSGHEELSAEAAGGYAVSHILDATLVLAKVLVMSPALAKLYRVGLGELVRLLRIDGCRLSGHDTRTHLLYIRPEGLLEVGPPLGEH</sequence>
<dbReference type="Proteomes" id="UP000061630">
    <property type="component" value="Chromosome"/>
</dbReference>
<dbReference type="PROSITE" id="PS51146">
    <property type="entry name" value="KAIC"/>
    <property type="match status" value="1"/>
</dbReference>
<dbReference type="NCBIfam" id="TIGR03878">
    <property type="entry name" value="thermo_KaiC_2"/>
    <property type="match status" value="1"/>
</dbReference>
<dbReference type="Pfam" id="PF06745">
    <property type="entry name" value="ATPase"/>
    <property type="match status" value="1"/>
</dbReference>
<dbReference type="InterPro" id="IPR010624">
    <property type="entry name" value="KaiC_dom"/>
</dbReference>
<evidence type="ECO:0000313" key="3">
    <source>
        <dbReference type="Proteomes" id="UP000061630"/>
    </source>
</evidence>
<proteinExistence type="predicted"/>
<reference evidence="2 3" key="1">
    <citation type="submission" date="2016-01" db="EMBL/GenBank/DDBJ databases">
        <title>Genome sequence of Thermus parvatiensis, a thermophile isolated from a hot water spring.</title>
        <authorList>
            <person name="Tripathi C."/>
            <person name="Lal R."/>
        </authorList>
    </citation>
    <scope>NUCLEOTIDE SEQUENCE [LARGE SCALE GENOMIC DNA]</scope>
    <source>
        <strain evidence="2 3">RL</strain>
    </source>
</reference>
<gene>
    <name evidence="2" type="ORF">AV541_03010</name>
</gene>
<dbReference type="AlphaFoldDB" id="A0A0X8D703"/>
<feature type="domain" description="KaiC" evidence="1">
    <location>
        <begin position="20"/>
        <end position="275"/>
    </location>
</feature>
<dbReference type="KEGG" id="tpar:AV541_03010"/>
<dbReference type="PANTHER" id="PTHR42926">
    <property type="match status" value="1"/>
</dbReference>
<dbReference type="InterPro" id="IPR022373">
    <property type="entry name" value="KaiC_containing"/>
</dbReference>
<dbReference type="Gene3D" id="3.40.50.300">
    <property type="entry name" value="P-loop containing nucleotide triphosphate hydrolases"/>
    <property type="match status" value="1"/>
</dbReference>
<accession>A0A0X8D703</accession>
<dbReference type="InterPro" id="IPR027417">
    <property type="entry name" value="P-loop_NTPase"/>
</dbReference>
<organism evidence="2 3">
    <name type="scientific">Thermus parvatiensis</name>
    <dbReference type="NCBI Taxonomy" id="456163"/>
    <lineage>
        <taxon>Bacteria</taxon>
        <taxon>Thermotogati</taxon>
        <taxon>Deinococcota</taxon>
        <taxon>Deinococci</taxon>
        <taxon>Thermales</taxon>
        <taxon>Thermaceae</taxon>
        <taxon>Thermus</taxon>
    </lineage>
</organism>
<evidence type="ECO:0000259" key="1">
    <source>
        <dbReference type="PROSITE" id="PS51146"/>
    </source>
</evidence>
<protein>
    <submittedName>
        <fullName evidence="2">Circadian clock protein KaiC</fullName>
    </submittedName>
</protein>
<dbReference type="EMBL" id="CP014141">
    <property type="protein sequence ID" value="AMA75252.1"/>
    <property type="molecule type" value="Genomic_DNA"/>
</dbReference>
<evidence type="ECO:0000313" key="2">
    <source>
        <dbReference type="EMBL" id="AMA75252.1"/>
    </source>
</evidence>
<dbReference type="PANTHER" id="PTHR42926:SF1">
    <property type="entry name" value="CIRCADIAN CLOCK OSCILLATOR PROTEIN KAIC 1"/>
    <property type="match status" value="1"/>
</dbReference>
<name>A0A0X8D703_9DEIN</name>
<dbReference type="GO" id="GO:0005524">
    <property type="term" value="F:ATP binding"/>
    <property type="evidence" value="ECO:0007669"/>
    <property type="project" value="InterPro"/>
</dbReference>
<dbReference type="InterPro" id="IPR051347">
    <property type="entry name" value="Circadian_clock_KaiC-rel"/>
</dbReference>
<dbReference type="RefSeq" id="WP_060384207.1">
    <property type="nucleotide sequence ID" value="NZ_CP014141.1"/>
</dbReference>